<name>A0AAJ0EYN7_9PEZI</name>
<evidence type="ECO:0000256" key="1">
    <source>
        <dbReference type="SAM" id="MobiDB-lite"/>
    </source>
</evidence>
<dbReference type="RefSeq" id="XP_060430408.1">
    <property type="nucleotide sequence ID" value="XM_060565320.1"/>
</dbReference>
<accession>A0AAJ0EYN7</accession>
<feature type="region of interest" description="Disordered" evidence="1">
    <location>
        <begin position="110"/>
        <end position="130"/>
    </location>
</feature>
<protein>
    <submittedName>
        <fullName evidence="2">Uncharacterized protein</fullName>
    </submittedName>
</protein>
<dbReference type="GeneID" id="85449846"/>
<evidence type="ECO:0000313" key="3">
    <source>
        <dbReference type="Proteomes" id="UP001224890"/>
    </source>
</evidence>
<reference evidence="2" key="1">
    <citation type="submission" date="2021-06" db="EMBL/GenBank/DDBJ databases">
        <title>Comparative genomics, transcriptomics and evolutionary studies reveal genomic signatures of adaptation to plant cell wall in hemibiotrophic fungi.</title>
        <authorList>
            <consortium name="DOE Joint Genome Institute"/>
            <person name="Baroncelli R."/>
            <person name="Diaz J.F."/>
            <person name="Benocci T."/>
            <person name="Peng M."/>
            <person name="Battaglia E."/>
            <person name="Haridas S."/>
            <person name="Andreopoulos W."/>
            <person name="Labutti K."/>
            <person name="Pangilinan J."/>
            <person name="Floch G.L."/>
            <person name="Makela M.R."/>
            <person name="Henrissat B."/>
            <person name="Grigoriev I.V."/>
            <person name="Crouch J.A."/>
            <person name="De Vries R.P."/>
            <person name="Sukno S.A."/>
            <person name="Thon M.R."/>
        </authorList>
    </citation>
    <scope>NUCLEOTIDE SEQUENCE</scope>
    <source>
        <strain evidence="2">CBS 193.32</strain>
    </source>
</reference>
<gene>
    <name evidence="2" type="ORF">BDP55DRAFT_103797</name>
</gene>
<dbReference type="EMBL" id="JAHMHR010000017">
    <property type="protein sequence ID" value="KAK1676405.1"/>
    <property type="molecule type" value="Genomic_DNA"/>
</dbReference>
<keyword evidence="3" id="KW-1185">Reference proteome</keyword>
<organism evidence="2 3">
    <name type="scientific">Colletotrichum godetiae</name>
    <dbReference type="NCBI Taxonomy" id="1209918"/>
    <lineage>
        <taxon>Eukaryota</taxon>
        <taxon>Fungi</taxon>
        <taxon>Dikarya</taxon>
        <taxon>Ascomycota</taxon>
        <taxon>Pezizomycotina</taxon>
        <taxon>Sordariomycetes</taxon>
        <taxon>Hypocreomycetidae</taxon>
        <taxon>Glomerellales</taxon>
        <taxon>Glomerellaceae</taxon>
        <taxon>Colletotrichum</taxon>
        <taxon>Colletotrichum acutatum species complex</taxon>
    </lineage>
</organism>
<sequence>MPFPLPHTWDRSRERKPALPAFRLAQPSVNAASWESTTRSSSQRAADSRVLLMAPTTPLAMIILQQWDEIAMVRQGRHGHHSGPSRPRAAKCRPNWPHTHSLSHVAWIEDSPREHGGSDGRPRPVSSVRERGRIDMEVPCCQLVVASDPACA</sequence>
<dbReference type="AlphaFoldDB" id="A0AAJ0EYN7"/>
<proteinExistence type="predicted"/>
<comment type="caution">
    <text evidence="2">The sequence shown here is derived from an EMBL/GenBank/DDBJ whole genome shotgun (WGS) entry which is preliminary data.</text>
</comment>
<evidence type="ECO:0000313" key="2">
    <source>
        <dbReference type="EMBL" id="KAK1676405.1"/>
    </source>
</evidence>
<dbReference type="Proteomes" id="UP001224890">
    <property type="component" value="Unassembled WGS sequence"/>
</dbReference>